<sequence>VSVLLRFGVMVRHSKLQKQVLALYRQFLRAGQNKPGFTPRIRDEFRENARIKKTDVMHIEYLYRRGQRQLEQLKDVVVMSRSGEMSNAQLIQQMALLRWLASQTEEDRRMLTVVTGVQVGRELLNRITSQNKVDAYKSECILSIAQFVRDNPRASQAAINAEVEKRVLIFAARVKALESAPIF</sequence>
<reference evidence="1" key="1">
    <citation type="submission" date="2022-04" db="EMBL/GenBank/DDBJ databases">
        <title>Jade perch genome.</title>
        <authorList>
            <person name="Chao B."/>
        </authorList>
    </citation>
    <scope>NUCLEOTIDE SEQUENCE</scope>
    <source>
        <strain evidence="1">CB-2022</strain>
    </source>
</reference>
<evidence type="ECO:0000313" key="1">
    <source>
        <dbReference type="EMBL" id="KAI3372993.1"/>
    </source>
</evidence>
<keyword evidence="2" id="KW-1185">Reference proteome</keyword>
<evidence type="ECO:0000313" key="2">
    <source>
        <dbReference type="Proteomes" id="UP000831701"/>
    </source>
</evidence>
<protein>
    <submittedName>
        <fullName evidence="1">Uncharacterized protein</fullName>
    </submittedName>
</protein>
<dbReference type="Proteomes" id="UP000831701">
    <property type="component" value="Chromosome 5"/>
</dbReference>
<dbReference type="EMBL" id="CM041535">
    <property type="protein sequence ID" value="KAI3372993.1"/>
    <property type="molecule type" value="Genomic_DNA"/>
</dbReference>
<gene>
    <name evidence="1" type="ORF">L3Q82_023437</name>
</gene>
<name>A0ACB8WYU4_9TELE</name>
<feature type="non-terminal residue" evidence="1">
    <location>
        <position position="1"/>
    </location>
</feature>
<organism evidence="1 2">
    <name type="scientific">Scortum barcoo</name>
    <name type="common">barcoo grunter</name>
    <dbReference type="NCBI Taxonomy" id="214431"/>
    <lineage>
        <taxon>Eukaryota</taxon>
        <taxon>Metazoa</taxon>
        <taxon>Chordata</taxon>
        <taxon>Craniata</taxon>
        <taxon>Vertebrata</taxon>
        <taxon>Euteleostomi</taxon>
        <taxon>Actinopterygii</taxon>
        <taxon>Neopterygii</taxon>
        <taxon>Teleostei</taxon>
        <taxon>Neoteleostei</taxon>
        <taxon>Acanthomorphata</taxon>
        <taxon>Eupercaria</taxon>
        <taxon>Centrarchiformes</taxon>
        <taxon>Terapontoidei</taxon>
        <taxon>Terapontidae</taxon>
        <taxon>Scortum</taxon>
    </lineage>
</organism>
<accession>A0ACB8WYU4</accession>
<proteinExistence type="predicted"/>
<comment type="caution">
    <text evidence="1">The sequence shown here is derived from an EMBL/GenBank/DDBJ whole genome shotgun (WGS) entry which is preliminary data.</text>
</comment>